<organism evidence="2 3">
    <name type="scientific">Jatropha curcas</name>
    <name type="common">Barbados nut</name>
    <dbReference type="NCBI Taxonomy" id="180498"/>
    <lineage>
        <taxon>Eukaryota</taxon>
        <taxon>Viridiplantae</taxon>
        <taxon>Streptophyta</taxon>
        <taxon>Embryophyta</taxon>
        <taxon>Tracheophyta</taxon>
        <taxon>Spermatophyta</taxon>
        <taxon>Magnoliopsida</taxon>
        <taxon>eudicotyledons</taxon>
        <taxon>Gunneridae</taxon>
        <taxon>Pentapetalae</taxon>
        <taxon>rosids</taxon>
        <taxon>fabids</taxon>
        <taxon>Malpighiales</taxon>
        <taxon>Euphorbiaceae</taxon>
        <taxon>Crotonoideae</taxon>
        <taxon>Jatropheae</taxon>
        <taxon>Jatropha</taxon>
    </lineage>
</organism>
<keyword evidence="3" id="KW-1185">Reference proteome</keyword>
<protein>
    <submittedName>
        <fullName evidence="2">Uncharacterized protein</fullName>
    </submittedName>
</protein>
<proteinExistence type="predicted"/>
<evidence type="ECO:0000313" key="3">
    <source>
        <dbReference type="Proteomes" id="UP000027138"/>
    </source>
</evidence>
<dbReference type="AlphaFoldDB" id="A0A067K473"/>
<feature type="region of interest" description="Disordered" evidence="1">
    <location>
        <begin position="37"/>
        <end position="63"/>
    </location>
</feature>
<gene>
    <name evidence="2" type="ORF">JCGZ_18408</name>
</gene>
<dbReference type="EMBL" id="KK914726">
    <property type="protein sequence ID" value="KDP29833.1"/>
    <property type="molecule type" value="Genomic_DNA"/>
</dbReference>
<evidence type="ECO:0000256" key="1">
    <source>
        <dbReference type="SAM" id="MobiDB-lite"/>
    </source>
</evidence>
<evidence type="ECO:0000313" key="2">
    <source>
        <dbReference type="EMBL" id="KDP29833.1"/>
    </source>
</evidence>
<sequence>MVYCEADQDNFIDRTVMVYYETVWVLFPVNNRVLRSWPRHSNPSGRSNRASEVDQTEPRRCLQSQSNRALKSFTYPTGADESRSNRAE</sequence>
<feature type="compositionally biased region" description="Basic and acidic residues" evidence="1">
    <location>
        <begin position="49"/>
        <end position="60"/>
    </location>
</feature>
<name>A0A067K473_JATCU</name>
<reference evidence="2 3" key="1">
    <citation type="journal article" date="2014" name="PLoS ONE">
        <title>Global Analysis of Gene Expression Profiles in Physic Nut (Jatropha curcas L.) Seedlings Exposed to Salt Stress.</title>
        <authorList>
            <person name="Zhang L."/>
            <person name="Zhang C."/>
            <person name="Wu P."/>
            <person name="Chen Y."/>
            <person name="Li M."/>
            <person name="Jiang H."/>
            <person name="Wu G."/>
        </authorList>
    </citation>
    <scope>NUCLEOTIDE SEQUENCE [LARGE SCALE GENOMIC DNA]</scope>
    <source>
        <strain evidence="3">cv. GZQX0401</strain>
        <tissue evidence="2">Young leaves</tissue>
    </source>
</reference>
<accession>A0A067K473</accession>
<feature type="compositionally biased region" description="Polar residues" evidence="1">
    <location>
        <begin position="39"/>
        <end position="48"/>
    </location>
</feature>
<dbReference type="Proteomes" id="UP000027138">
    <property type="component" value="Unassembled WGS sequence"/>
</dbReference>